<dbReference type="RefSeq" id="WP_377375647.1">
    <property type="nucleotide sequence ID" value="NZ_JBHSSW010000004.1"/>
</dbReference>
<dbReference type="InterPro" id="IPR047618">
    <property type="entry name" value="QOR-like"/>
</dbReference>
<comment type="caution">
    <text evidence="4">The sequence shown here is derived from an EMBL/GenBank/DDBJ whole genome shotgun (WGS) entry which is preliminary data.</text>
</comment>
<dbReference type="Gene3D" id="3.90.180.10">
    <property type="entry name" value="Medium-chain alcohol dehydrogenases, catalytic domain"/>
    <property type="match status" value="1"/>
</dbReference>
<dbReference type="Pfam" id="PF00107">
    <property type="entry name" value="ADH_zinc_N"/>
    <property type="match status" value="1"/>
</dbReference>
<reference evidence="5" key="1">
    <citation type="journal article" date="2019" name="Int. J. Syst. Evol. Microbiol.">
        <title>The Global Catalogue of Microorganisms (GCM) 10K type strain sequencing project: providing services to taxonomists for standard genome sequencing and annotation.</title>
        <authorList>
            <consortium name="The Broad Institute Genomics Platform"/>
            <consortium name="The Broad Institute Genome Sequencing Center for Infectious Disease"/>
            <person name="Wu L."/>
            <person name="Ma J."/>
        </authorList>
    </citation>
    <scope>NUCLEOTIDE SEQUENCE [LARGE SCALE GENOMIC DNA]</scope>
    <source>
        <strain evidence="5">CGMCC-1.15741</strain>
    </source>
</reference>
<keyword evidence="1" id="KW-0521">NADP</keyword>
<evidence type="ECO:0000256" key="2">
    <source>
        <dbReference type="ARBA" id="ARBA00023002"/>
    </source>
</evidence>
<keyword evidence="5" id="KW-1185">Reference proteome</keyword>
<gene>
    <name evidence="4" type="ORF">ACFQDM_03690</name>
</gene>
<dbReference type="InterPro" id="IPR036291">
    <property type="entry name" value="NAD(P)-bd_dom_sf"/>
</dbReference>
<dbReference type="InterPro" id="IPR020843">
    <property type="entry name" value="ER"/>
</dbReference>
<accession>A0ABW1S6W0</accession>
<dbReference type="PANTHER" id="PTHR48106:SF13">
    <property type="entry name" value="QUINONE OXIDOREDUCTASE-RELATED"/>
    <property type="match status" value="1"/>
</dbReference>
<keyword evidence="2" id="KW-0560">Oxidoreductase</keyword>
<protein>
    <submittedName>
        <fullName evidence="4">Quinone oxidoreductase family protein</fullName>
    </submittedName>
</protein>
<dbReference type="CDD" id="cd05286">
    <property type="entry name" value="QOR2"/>
    <property type="match status" value="1"/>
</dbReference>
<name>A0ABW1S6W0_9PROT</name>
<evidence type="ECO:0000313" key="5">
    <source>
        <dbReference type="Proteomes" id="UP001596303"/>
    </source>
</evidence>
<dbReference type="PANTHER" id="PTHR48106">
    <property type="entry name" value="QUINONE OXIDOREDUCTASE PIG3-RELATED"/>
    <property type="match status" value="1"/>
</dbReference>
<dbReference type="InterPro" id="IPR013149">
    <property type="entry name" value="ADH-like_C"/>
</dbReference>
<organism evidence="4 5">
    <name type="scientific">Ponticaulis profundi</name>
    <dbReference type="NCBI Taxonomy" id="2665222"/>
    <lineage>
        <taxon>Bacteria</taxon>
        <taxon>Pseudomonadati</taxon>
        <taxon>Pseudomonadota</taxon>
        <taxon>Alphaproteobacteria</taxon>
        <taxon>Hyphomonadales</taxon>
        <taxon>Hyphomonadaceae</taxon>
        <taxon>Ponticaulis</taxon>
    </lineage>
</organism>
<evidence type="ECO:0000313" key="4">
    <source>
        <dbReference type="EMBL" id="MFC6197162.1"/>
    </source>
</evidence>
<dbReference type="EMBL" id="JBHSSW010000004">
    <property type="protein sequence ID" value="MFC6197162.1"/>
    <property type="molecule type" value="Genomic_DNA"/>
</dbReference>
<dbReference type="SUPFAM" id="SSF50129">
    <property type="entry name" value="GroES-like"/>
    <property type="match status" value="1"/>
</dbReference>
<feature type="domain" description="Enoyl reductase (ER)" evidence="3">
    <location>
        <begin position="13"/>
        <end position="322"/>
    </location>
</feature>
<dbReference type="Pfam" id="PF08240">
    <property type="entry name" value="ADH_N"/>
    <property type="match status" value="1"/>
</dbReference>
<dbReference type="InterPro" id="IPR013154">
    <property type="entry name" value="ADH-like_N"/>
</dbReference>
<dbReference type="Proteomes" id="UP001596303">
    <property type="component" value="Unassembled WGS sequence"/>
</dbReference>
<dbReference type="SUPFAM" id="SSF51735">
    <property type="entry name" value="NAD(P)-binding Rossmann-fold domains"/>
    <property type="match status" value="1"/>
</dbReference>
<dbReference type="SMART" id="SM00829">
    <property type="entry name" value="PKS_ER"/>
    <property type="match status" value="1"/>
</dbReference>
<evidence type="ECO:0000256" key="1">
    <source>
        <dbReference type="ARBA" id="ARBA00022857"/>
    </source>
</evidence>
<sequence length="324" mass="33892">MVEGRAIRIHEHGGPDVLTEEAITLNAPGTGEVLVRQTAIGLNFIDTYIRTGLYPSRLPTIPGFEGAGVVEAVGEGVSDLAVGDRVAYPALKATYASHLVGPADRMVKIPEGVTDEDAAALMMKGMTAWMLLFEIRPVKPGDCLLVWAAAGGVGSVLVRWAKALGAEVIGVVSTEGKAQRALTNGADHVLLSDADIPAEVKKITGGKGVDISFDGVGKDSAMASLDSLKPRGLFVTYGNASGPVDPIAPVMLNQRGSLMMTRPGLFHFISTKEDLDRAAMAVFGALKVGAIQADIGQRFKLSDVAEAHKALEGRKTVGSTILVP</sequence>
<proteinExistence type="predicted"/>
<evidence type="ECO:0000259" key="3">
    <source>
        <dbReference type="SMART" id="SM00829"/>
    </source>
</evidence>
<dbReference type="InterPro" id="IPR011032">
    <property type="entry name" value="GroES-like_sf"/>
</dbReference>
<dbReference type="Gene3D" id="3.40.50.720">
    <property type="entry name" value="NAD(P)-binding Rossmann-like Domain"/>
    <property type="match status" value="1"/>
</dbReference>